<dbReference type="EMBL" id="DF237793">
    <property type="protein sequence ID" value="GAQ91745.1"/>
    <property type="molecule type" value="Genomic_DNA"/>
</dbReference>
<evidence type="ECO:0000313" key="4">
    <source>
        <dbReference type="Proteomes" id="UP000054558"/>
    </source>
</evidence>
<dbReference type="PANTHER" id="PTHR14009">
    <property type="entry name" value="LEUCINE ZIPPER-EF-HAND CONTAINING TRANSMEMBRANE PROTEIN"/>
    <property type="match status" value="1"/>
</dbReference>
<dbReference type="OMA" id="KSKWEGP"/>
<dbReference type="GO" id="GO:0005743">
    <property type="term" value="C:mitochondrial inner membrane"/>
    <property type="evidence" value="ECO:0007669"/>
    <property type="project" value="InterPro"/>
</dbReference>
<dbReference type="Proteomes" id="UP000054558">
    <property type="component" value="Unassembled WGS sequence"/>
</dbReference>
<dbReference type="AlphaFoldDB" id="A0A1Y1ILJ2"/>
<keyword evidence="2" id="KW-1133">Transmembrane helix</keyword>
<organism evidence="3 4">
    <name type="scientific">Klebsormidium nitens</name>
    <name type="common">Green alga</name>
    <name type="synonym">Ulothrix nitens</name>
    <dbReference type="NCBI Taxonomy" id="105231"/>
    <lineage>
        <taxon>Eukaryota</taxon>
        <taxon>Viridiplantae</taxon>
        <taxon>Streptophyta</taxon>
        <taxon>Klebsormidiophyceae</taxon>
        <taxon>Klebsormidiales</taxon>
        <taxon>Klebsormidiaceae</taxon>
        <taxon>Klebsormidium</taxon>
    </lineage>
</organism>
<keyword evidence="2" id="KW-0812">Transmembrane</keyword>
<evidence type="ECO:0000313" key="3">
    <source>
        <dbReference type="EMBL" id="GAQ91745.1"/>
    </source>
</evidence>
<sequence>MRVSCSQSALTNSILKVSYGGAPTIHLSSKVELATPLSSPSGDVIVTALHEHAERLRLALVEQESLTKGPWFAQKWLGIDKNAWMRSVGYQAAVHALLKAAGDVADRGEARDRDAHTVVIKSLARQRAPLESAITAALDARDPLAGGWFWAVPYPPALQSLLGVLENDGRFGVCTALREAACEPGVESDAALLKMALHVEGAVAKLGQAAMDCDPFPAILEEEVEKLMNLLGTLVSSEKVYETACASGLRREFLERYARRAAERLSNNARLIAPEEKAFWIDLVERQLGVALAREGPDLLGMARAPQEDSSPDSLKTDLAIFGFFVALGRSTRLFLSAKGAAEDEAMGGLLRYFEGGGVLFYPELARLPLFQLFVEVVCEEMQWLPFYPGEELSAGSGDHGHGGAALPLASRAERAAALAKAAATCQRWLEDFEAHSRHLRSHPQSRAARFLRGCKSRLAACNAVLAKPPPRQIPGVPKPSSVTVPQIETEASELDRGLFSAVGRATAGGFRNVGRLFSRPKSEVKPAAPRDVPPRKSVQSQRFSHPPPPTGAFPRPPSTSSLSSSSSSGSLYSDDDLPYEGGQFWESGSGSAFGGPDSGQPEEDDELRTMERQLSRFDSELSGVDAAMEKLDRLVQESEGGAAQKGDVETLKKLKGEVEALEAVFKTKKAEVEKGLRKKKRRKNKGTGTVIIDSDKQEVWGSAGWQDAVGRAGALFGVGPLPDLPNPLEWFSETPEKPRTSSSAIQAPPSPVSVPWSLPIFSEEERRQAEGGRSDAARSGELSPEEKRGIIEAELARAENQSNGRPAADAAEAAAYGDAPYWEEDSPVAAAAGDYRQFLAASIDKLKQGGEDAWRGTKLLGSDVAAALGLLQRGARGQSLSAREQRFLKRTLTDVASVIPIGIVMLLPITAVGHAFFLAMLQKYAPGLIPSTFASERLGLLKRFEQVKTMEAQQMDVLSERDPIEEQKPGVRDPNGQAGVSDDGEEAVAGVRQSLAEGLDKGTASNGQMSLGTTKWSRLGTEPPGTALGEELEGRHKEESGGIGRK</sequence>
<keyword evidence="4" id="KW-1185">Reference proteome</keyword>
<feature type="transmembrane region" description="Helical" evidence="2">
    <location>
        <begin position="899"/>
        <end position="922"/>
    </location>
</feature>
<feature type="compositionally biased region" description="Low complexity" evidence="1">
    <location>
        <begin position="559"/>
        <end position="573"/>
    </location>
</feature>
<dbReference type="OrthoDB" id="275278at2759"/>
<evidence type="ECO:0000256" key="2">
    <source>
        <dbReference type="SAM" id="Phobius"/>
    </source>
</evidence>
<proteinExistence type="predicted"/>
<dbReference type="PANTHER" id="PTHR14009:SF9">
    <property type="entry name" value="LETM1-LIKE PROTEIN"/>
    <property type="match status" value="1"/>
</dbReference>
<feature type="region of interest" description="Disordered" evidence="1">
    <location>
        <begin position="726"/>
        <end position="788"/>
    </location>
</feature>
<protein>
    <submittedName>
        <fullName evidence="3">Putative LETM1-like protein</fullName>
    </submittedName>
</protein>
<keyword evidence="2" id="KW-0472">Membrane</keyword>
<dbReference type="InterPro" id="IPR044202">
    <property type="entry name" value="LETM1/MDM38-like"/>
</dbReference>
<name>A0A1Y1ILJ2_KLENI</name>
<feature type="compositionally biased region" description="Polar residues" evidence="1">
    <location>
        <begin position="1004"/>
        <end position="1017"/>
    </location>
</feature>
<feature type="region of interest" description="Disordered" evidence="1">
    <location>
        <begin position="955"/>
        <end position="1047"/>
    </location>
</feature>
<feature type="compositionally biased region" description="Basic and acidic residues" evidence="1">
    <location>
        <begin position="764"/>
        <end position="788"/>
    </location>
</feature>
<feature type="compositionally biased region" description="Basic and acidic residues" evidence="1">
    <location>
        <begin position="959"/>
        <end position="972"/>
    </location>
</feature>
<accession>A0A1Y1ILJ2</accession>
<reference evidence="3 4" key="1">
    <citation type="journal article" date="2014" name="Nat. Commun.">
        <title>Klebsormidium flaccidum genome reveals primary factors for plant terrestrial adaptation.</title>
        <authorList>
            <person name="Hori K."/>
            <person name="Maruyama F."/>
            <person name="Fujisawa T."/>
            <person name="Togashi T."/>
            <person name="Yamamoto N."/>
            <person name="Seo M."/>
            <person name="Sato S."/>
            <person name="Yamada T."/>
            <person name="Mori H."/>
            <person name="Tajima N."/>
            <person name="Moriyama T."/>
            <person name="Ikeuchi M."/>
            <person name="Watanabe M."/>
            <person name="Wada H."/>
            <person name="Kobayashi K."/>
            <person name="Saito M."/>
            <person name="Masuda T."/>
            <person name="Sasaki-Sekimoto Y."/>
            <person name="Mashiguchi K."/>
            <person name="Awai K."/>
            <person name="Shimojima M."/>
            <person name="Masuda S."/>
            <person name="Iwai M."/>
            <person name="Nobusawa T."/>
            <person name="Narise T."/>
            <person name="Kondo S."/>
            <person name="Saito H."/>
            <person name="Sato R."/>
            <person name="Murakawa M."/>
            <person name="Ihara Y."/>
            <person name="Oshima-Yamada Y."/>
            <person name="Ohtaka K."/>
            <person name="Satoh M."/>
            <person name="Sonobe K."/>
            <person name="Ishii M."/>
            <person name="Ohtani R."/>
            <person name="Kanamori-Sato M."/>
            <person name="Honoki R."/>
            <person name="Miyazaki D."/>
            <person name="Mochizuki H."/>
            <person name="Umetsu J."/>
            <person name="Higashi K."/>
            <person name="Shibata D."/>
            <person name="Kamiya Y."/>
            <person name="Sato N."/>
            <person name="Nakamura Y."/>
            <person name="Tabata S."/>
            <person name="Ida S."/>
            <person name="Kurokawa K."/>
            <person name="Ohta H."/>
        </authorList>
    </citation>
    <scope>NUCLEOTIDE SEQUENCE [LARGE SCALE GENOMIC DNA]</scope>
    <source>
        <strain evidence="3 4">NIES-2285</strain>
    </source>
</reference>
<gene>
    <name evidence="3" type="ORF">KFL_008440020</name>
</gene>
<evidence type="ECO:0000256" key="1">
    <source>
        <dbReference type="SAM" id="MobiDB-lite"/>
    </source>
</evidence>
<dbReference type="GO" id="GO:0005739">
    <property type="term" value="C:mitochondrion"/>
    <property type="evidence" value="ECO:0000318"/>
    <property type="project" value="GO_Central"/>
</dbReference>
<feature type="compositionally biased region" description="Pro residues" evidence="1">
    <location>
        <begin position="546"/>
        <end position="558"/>
    </location>
</feature>
<dbReference type="STRING" id="105231.A0A1Y1ILJ2"/>
<feature type="region of interest" description="Disordered" evidence="1">
    <location>
        <begin position="519"/>
        <end position="609"/>
    </location>
</feature>